<evidence type="ECO:0000256" key="1">
    <source>
        <dbReference type="SAM" id="Phobius"/>
    </source>
</evidence>
<evidence type="ECO:0000313" key="2">
    <source>
        <dbReference type="EMBL" id="SNU88724.1"/>
    </source>
</evidence>
<evidence type="ECO:0000313" key="5">
    <source>
        <dbReference type="Proteomes" id="UP000335538"/>
    </source>
</evidence>
<dbReference type="GeneID" id="88097709"/>
<name>A0A239SVH1_9BURK</name>
<gene>
    <name evidence="3" type="ORF">PSP31121_03767</name>
    <name evidence="2" type="ORF">SAMEA4530655_04371</name>
</gene>
<dbReference type="AlphaFoldDB" id="A0A239SVH1"/>
<keyword evidence="1" id="KW-0472">Membrane</keyword>
<dbReference type="Proteomes" id="UP000335538">
    <property type="component" value="Unassembled WGS sequence"/>
</dbReference>
<organism evidence="2 4">
    <name type="scientific">Pandoraea sputorum</name>
    <dbReference type="NCBI Taxonomy" id="93222"/>
    <lineage>
        <taxon>Bacteria</taxon>
        <taxon>Pseudomonadati</taxon>
        <taxon>Pseudomonadota</taxon>
        <taxon>Betaproteobacteria</taxon>
        <taxon>Burkholderiales</taxon>
        <taxon>Burkholderiaceae</taxon>
        <taxon>Pandoraea</taxon>
    </lineage>
</organism>
<reference evidence="2 4" key="1">
    <citation type="submission" date="2017-06" db="EMBL/GenBank/DDBJ databases">
        <authorList>
            <consortium name="Pathogen Informatics"/>
        </authorList>
    </citation>
    <scope>NUCLEOTIDE SEQUENCE [LARGE SCALE GENOMIC DNA]</scope>
    <source>
        <strain evidence="2 4">NCTC13161</strain>
    </source>
</reference>
<keyword evidence="4" id="KW-1185">Reference proteome</keyword>
<dbReference type="EMBL" id="CABPSR010000010">
    <property type="protein sequence ID" value="VVE82456.1"/>
    <property type="molecule type" value="Genomic_DNA"/>
</dbReference>
<proteinExistence type="predicted"/>
<dbReference type="RefSeq" id="WP_157127442.1">
    <property type="nucleotide sequence ID" value="NZ_AP028930.1"/>
</dbReference>
<sequence>MSYYHSKEEGRARAISFTPAYRWRRRVFAVTCAVLAALAYYAVHHPK</sequence>
<feature type="transmembrane region" description="Helical" evidence="1">
    <location>
        <begin position="27"/>
        <end position="43"/>
    </location>
</feature>
<evidence type="ECO:0000313" key="4">
    <source>
        <dbReference type="Proteomes" id="UP000215126"/>
    </source>
</evidence>
<reference evidence="3 5" key="2">
    <citation type="submission" date="2019-08" db="EMBL/GenBank/DDBJ databases">
        <authorList>
            <person name="Peeters C."/>
        </authorList>
    </citation>
    <scope>NUCLEOTIDE SEQUENCE [LARGE SCALE GENOMIC DNA]</scope>
    <source>
        <strain evidence="3 5">LMG 31121</strain>
    </source>
</reference>
<keyword evidence="1" id="KW-1133">Transmembrane helix</keyword>
<protein>
    <submittedName>
        <fullName evidence="2">Uncharacterized protein</fullName>
    </submittedName>
</protein>
<evidence type="ECO:0000313" key="3">
    <source>
        <dbReference type="EMBL" id="VVE82456.1"/>
    </source>
</evidence>
<keyword evidence="1" id="KW-0812">Transmembrane</keyword>
<accession>A0A239SVH1</accession>
<dbReference type="EMBL" id="LT906435">
    <property type="protein sequence ID" value="SNU88724.1"/>
    <property type="molecule type" value="Genomic_DNA"/>
</dbReference>
<dbReference type="Proteomes" id="UP000215126">
    <property type="component" value="Chromosome 1"/>
</dbReference>
<dbReference type="OrthoDB" id="8944461at2"/>